<feature type="domain" description="EAL" evidence="1">
    <location>
        <begin position="10"/>
        <end position="258"/>
    </location>
</feature>
<gene>
    <name evidence="2" type="ORF">N5D93_27140</name>
</gene>
<sequence length="258" mass="28564">MGQQASVKAYHSLQDELANAATRGELFLQYQPIVDVSEKIIGMEALMRWDSAEYGQIPPAQFIPLAEQSGAILKMGDWALNESCQQLQQWSRIPMAADWTLSVNVSAHQFDNAHFVDDVVHVIKWYGIAPGRLILEITENVFLNSTASRHQDGFRRMREAGIGIAIDDFGTGFSSMCYLRNLSVSRIKIDKTFIDDVTQSKKDQGIVAAIIMLAHALDVDVVAEGVETAEQLSYLKGVGCSAFQGFLFGRPSDVSEFL</sequence>
<protein>
    <submittedName>
        <fullName evidence="2">EAL domain-containing protein</fullName>
    </submittedName>
</protein>
<evidence type="ECO:0000313" key="2">
    <source>
        <dbReference type="EMBL" id="MDH0739512.1"/>
    </source>
</evidence>
<evidence type="ECO:0000313" key="3">
    <source>
        <dbReference type="Proteomes" id="UP001161094"/>
    </source>
</evidence>
<evidence type="ECO:0000259" key="1">
    <source>
        <dbReference type="PROSITE" id="PS50883"/>
    </source>
</evidence>
<dbReference type="SMART" id="SM00052">
    <property type="entry name" value="EAL"/>
    <property type="match status" value="1"/>
</dbReference>
<dbReference type="InterPro" id="IPR001633">
    <property type="entry name" value="EAL_dom"/>
</dbReference>
<proteinExistence type="predicted"/>
<dbReference type="RefSeq" id="WP_279997133.1">
    <property type="nucleotide sequence ID" value="NZ_JAOCDZ010000026.1"/>
</dbReference>
<dbReference type="SUPFAM" id="SSF141868">
    <property type="entry name" value="EAL domain-like"/>
    <property type="match status" value="1"/>
</dbReference>
<accession>A0AA42LTW7</accession>
<dbReference type="Proteomes" id="UP001161094">
    <property type="component" value="Unassembled WGS sequence"/>
</dbReference>
<dbReference type="GO" id="GO:0071111">
    <property type="term" value="F:cyclic-guanylate-specific phosphodiesterase activity"/>
    <property type="evidence" value="ECO:0007669"/>
    <property type="project" value="InterPro"/>
</dbReference>
<reference evidence="2" key="1">
    <citation type="submission" date="2022-09" db="EMBL/GenBank/DDBJ databases">
        <title>Intensive care unit water sources are persistently colonized with multi-drug resistant bacteria and are the site of extensive horizontal gene transfer of antibiotic resistance genes.</title>
        <authorList>
            <person name="Diorio-Toth L."/>
        </authorList>
    </citation>
    <scope>NUCLEOTIDE SEQUENCE</scope>
    <source>
        <strain evidence="2">GD03843</strain>
    </source>
</reference>
<dbReference type="PANTHER" id="PTHR33121:SF71">
    <property type="entry name" value="OXYGEN SENSOR PROTEIN DOSP"/>
    <property type="match status" value="1"/>
</dbReference>
<dbReference type="Pfam" id="PF00563">
    <property type="entry name" value="EAL"/>
    <property type="match status" value="1"/>
</dbReference>
<comment type="caution">
    <text evidence="2">The sequence shown here is derived from an EMBL/GenBank/DDBJ whole genome shotgun (WGS) entry which is preliminary data.</text>
</comment>
<dbReference type="CDD" id="cd01948">
    <property type="entry name" value="EAL"/>
    <property type="match status" value="1"/>
</dbReference>
<dbReference type="PROSITE" id="PS50883">
    <property type="entry name" value="EAL"/>
    <property type="match status" value="1"/>
</dbReference>
<dbReference type="InterPro" id="IPR035919">
    <property type="entry name" value="EAL_sf"/>
</dbReference>
<dbReference type="InterPro" id="IPR050706">
    <property type="entry name" value="Cyclic-di-GMP_PDE-like"/>
</dbReference>
<dbReference type="Gene3D" id="3.20.20.450">
    <property type="entry name" value="EAL domain"/>
    <property type="match status" value="1"/>
</dbReference>
<name>A0AA42LTW7_9BURK</name>
<dbReference type="EMBL" id="JAOCDZ010000026">
    <property type="protein sequence ID" value="MDH0739512.1"/>
    <property type="molecule type" value="Genomic_DNA"/>
</dbReference>
<dbReference type="AlphaFoldDB" id="A0AA42LTW7"/>
<organism evidence="2 3">
    <name type="scientific">Achromobacter spanius</name>
    <dbReference type="NCBI Taxonomy" id="217203"/>
    <lineage>
        <taxon>Bacteria</taxon>
        <taxon>Pseudomonadati</taxon>
        <taxon>Pseudomonadota</taxon>
        <taxon>Betaproteobacteria</taxon>
        <taxon>Burkholderiales</taxon>
        <taxon>Alcaligenaceae</taxon>
        <taxon>Achromobacter</taxon>
    </lineage>
</organism>
<dbReference type="PANTHER" id="PTHR33121">
    <property type="entry name" value="CYCLIC DI-GMP PHOSPHODIESTERASE PDEF"/>
    <property type="match status" value="1"/>
</dbReference>